<dbReference type="InParanoid" id="K1RMC6"/>
<reference evidence="1" key="1">
    <citation type="journal article" date="2012" name="Nature">
        <title>The oyster genome reveals stress adaptation and complexity of shell formation.</title>
        <authorList>
            <person name="Zhang G."/>
            <person name="Fang X."/>
            <person name="Guo X."/>
            <person name="Li L."/>
            <person name="Luo R."/>
            <person name="Xu F."/>
            <person name="Yang P."/>
            <person name="Zhang L."/>
            <person name="Wang X."/>
            <person name="Qi H."/>
            <person name="Xiong Z."/>
            <person name="Que H."/>
            <person name="Xie Y."/>
            <person name="Holland P.W."/>
            <person name="Paps J."/>
            <person name="Zhu Y."/>
            <person name="Wu F."/>
            <person name="Chen Y."/>
            <person name="Wang J."/>
            <person name="Peng C."/>
            <person name="Meng J."/>
            <person name="Yang L."/>
            <person name="Liu J."/>
            <person name="Wen B."/>
            <person name="Zhang N."/>
            <person name="Huang Z."/>
            <person name="Zhu Q."/>
            <person name="Feng Y."/>
            <person name="Mount A."/>
            <person name="Hedgecock D."/>
            <person name="Xu Z."/>
            <person name="Liu Y."/>
            <person name="Domazet-Loso T."/>
            <person name="Du Y."/>
            <person name="Sun X."/>
            <person name="Zhang S."/>
            <person name="Liu B."/>
            <person name="Cheng P."/>
            <person name="Jiang X."/>
            <person name="Li J."/>
            <person name="Fan D."/>
            <person name="Wang W."/>
            <person name="Fu W."/>
            <person name="Wang T."/>
            <person name="Wang B."/>
            <person name="Zhang J."/>
            <person name="Peng Z."/>
            <person name="Li Y."/>
            <person name="Li N."/>
            <person name="Wang J."/>
            <person name="Chen M."/>
            <person name="He Y."/>
            <person name="Tan F."/>
            <person name="Song X."/>
            <person name="Zheng Q."/>
            <person name="Huang R."/>
            <person name="Yang H."/>
            <person name="Du X."/>
            <person name="Chen L."/>
            <person name="Yang M."/>
            <person name="Gaffney P.M."/>
            <person name="Wang S."/>
            <person name="Luo L."/>
            <person name="She Z."/>
            <person name="Ming Y."/>
            <person name="Huang W."/>
            <person name="Zhang S."/>
            <person name="Huang B."/>
            <person name="Zhang Y."/>
            <person name="Qu T."/>
            <person name="Ni P."/>
            <person name="Miao G."/>
            <person name="Wang J."/>
            <person name="Wang Q."/>
            <person name="Steinberg C.E."/>
            <person name="Wang H."/>
            <person name="Li N."/>
            <person name="Qian L."/>
            <person name="Zhang G."/>
            <person name="Li Y."/>
            <person name="Yang H."/>
            <person name="Liu X."/>
            <person name="Wang J."/>
            <person name="Yin Y."/>
            <person name="Wang J."/>
        </authorList>
    </citation>
    <scope>NUCLEOTIDE SEQUENCE [LARGE SCALE GENOMIC DNA]</scope>
    <source>
        <strain evidence="1">05x7-T-G4-1.051#20</strain>
    </source>
</reference>
<gene>
    <name evidence="1" type="ORF">CGI_10020298</name>
</gene>
<sequence>MALCVVLTMSITPVVAPKSKTIHHGSRKCSLVKEARETYTAYKLRSDKKYGKCAL</sequence>
<proteinExistence type="predicted"/>
<protein>
    <submittedName>
        <fullName evidence="1">Uncharacterized protein</fullName>
    </submittedName>
</protein>
<organism evidence="1">
    <name type="scientific">Magallana gigas</name>
    <name type="common">Pacific oyster</name>
    <name type="synonym">Crassostrea gigas</name>
    <dbReference type="NCBI Taxonomy" id="29159"/>
    <lineage>
        <taxon>Eukaryota</taxon>
        <taxon>Metazoa</taxon>
        <taxon>Spiralia</taxon>
        <taxon>Lophotrochozoa</taxon>
        <taxon>Mollusca</taxon>
        <taxon>Bivalvia</taxon>
        <taxon>Autobranchia</taxon>
        <taxon>Pteriomorphia</taxon>
        <taxon>Ostreida</taxon>
        <taxon>Ostreoidea</taxon>
        <taxon>Ostreidae</taxon>
        <taxon>Magallana</taxon>
    </lineage>
</organism>
<dbReference type="EMBL" id="JH817639">
    <property type="protein sequence ID" value="EKC35531.1"/>
    <property type="molecule type" value="Genomic_DNA"/>
</dbReference>
<accession>K1RMC6</accession>
<dbReference type="HOGENOM" id="CLU_3034411_0_0_1"/>
<dbReference type="AlphaFoldDB" id="K1RMC6"/>
<evidence type="ECO:0000313" key="1">
    <source>
        <dbReference type="EMBL" id="EKC35531.1"/>
    </source>
</evidence>
<name>K1RMC6_MAGGI</name>